<dbReference type="InterPro" id="IPR025460">
    <property type="entry name" value="DUF4280"/>
</dbReference>
<dbReference type="AlphaFoldDB" id="A0AA47I717"/>
<organism evidence="1 2">
    <name type="scientific">Clostridium estertheticum</name>
    <dbReference type="NCBI Taxonomy" id="238834"/>
    <lineage>
        <taxon>Bacteria</taxon>
        <taxon>Bacillati</taxon>
        <taxon>Bacillota</taxon>
        <taxon>Clostridia</taxon>
        <taxon>Eubacteriales</taxon>
        <taxon>Clostridiaceae</taxon>
        <taxon>Clostridium</taxon>
    </lineage>
</organism>
<evidence type="ECO:0000313" key="1">
    <source>
        <dbReference type="EMBL" id="WAG62152.1"/>
    </source>
</evidence>
<proteinExistence type="predicted"/>
<reference evidence="1" key="1">
    <citation type="submission" date="2021-11" db="EMBL/GenBank/DDBJ databases">
        <title>Clostridia strains as spoilage organisms.</title>
        <authorList>
            <person name="Wambui J."/>
            <person name="Stevens M.J.A."/>
            <person name="Stephan R."/>
        </authorList>
    </citation>
    <scope>NUCLEOTIDE SEQUENCE</scope>
    <source>
        <strain evidence="1">CF009</strain>
    </source>
</reference>
<sequence length="87" mass="9742">MFYKIIIIKKPHYFGICSECKEGEDIYLIGEDGVQLPPGKKCLVEISGDWMNVKEDTLVDGKPALTAESVLLHQGKIKFVTTGQEQE</sequence>
<protein>
    <submittedName>
        <fullName evidence="1">DUF4280 domain-containing protein</fullName>
    </submittedName>
</protein>
<dbReference type="EMBL" id="CP086239">
    <property type="protein sequence ID" value="WAG62152.1"/>
    <property type="molecule type" value="Genomic_DNA"/>
</dbReference>
<dbReference type="Pfam" id="PF14107">
    <property type="entry name" value="DUF4280"/>
    <property type="match status" value="1"/>
</dbReference>
<gene>
    <name evidence="1" type="ORF">LL038_07930</name>
</gene>
<name>A0AA47I717_9CLOT</name>
<evidence type="ECO:0000313" key="2">
    <source>
        <dbReference type="Proteomes" id="UP001164733"/>
    </source>
</evidence>
<dbReference type="RefSeq" id="WP_253200149.1">
    <property type="nucleotide sequence ID" value="NZ_JAHLDP010000053.1"/>
</dbReference>
<dbReference type="Proteomes" id="UP001164733">
    <property type="component" value="Chromosome"/>
</dbReference>
<accession>A0AA47I717</accession>